<evidence type="ECO:0000313" key="3">
    <source>
        <dbReference type="Proteomes" id="UP000321393"/>
    </source>
</evidence>
<protein>
    <submittedName>
        <fullName evidence="2">Gag-pol polyprotein</fullName>
    </submittedName>
</protein>
<sequence>MSNVKDETVGQLEVRHHEEKAVYSPPNVGNIGGTGLPKYRVLFSSAIPQAVTKSELQDHRDNQRGTISFTPFNGRAWRALVAGYDPPMSTVDGVSVPKPEVEWIDAE</sequence>
<proteinExistence type="predicted"/>
<organism evidence="2 3">
    <name type="scientific">Cucumis melo var. makuwa</name>
    <name type="common">Oriental melon</name>
    <dbReference type="NCBI Taxonomy" id="1194695"/>
    <lineage>
        <taxon>Eukaryota</taxon>
        <taxon>Viridiplantae</taxon>
        <taxon>Streptophyta</taxon>
        <taxon>Embryophyta</taxon>
        <taxon>Tracheophyta</taxon>
        <taxon>Spermatophyta</taxon>
        <taxon>Magnoliopsida</taxon>
        <taxon>eudicotyledons</taxon>
        <taxon>Gunneridae</taxon>
        <taxon>Pentapetalae</taxon>
        <taxon>rosids</taxon>
        <taxon>fabids</taxon>
        <taxon>Cucurbitales</taxon>
        <taxon>Cucurbitaceae</taxon>
        <taxon>Benincaseae</taxon>
        <taxon>Cucumis</taxon>
    </lineage>
</organism>
<gene>
    <name evidence="2" type="ORF">E6C27_scaffold84G00860</name>
</gene>
<evidence type="ECO:0000256" key="1">
    <source>
        <dbReference type="SAM" id="MobiDB-lite"/>
    </source>
</evidence>
<feature type="compositionally biased region" description="Basic and acidic residues" evidence="1">
    <location>
        <begin position="1"/>
        <end position="21"/>
    </location>
</feature>
<dbReference type="AlphaFoldDB" id="A0A5A7TBK2"/>
<feature type="region of interest" description="Disordered" evidence="1">
    <location>
        <begin position="1"/>
        <end position="29"/>
    </location>
</feature>
<dbReference type="EMBL" id="SSTE01018486">
    <property type="protein sequence ID" value="KAA0039001.1"/>
    <property type="molecule type" value="Genomic_DNA"/>
</dbReference>
<comment type="caution">
    <text evidence="2">The sequence shown here is derived from an EMBL/GenBank/DDBJ whole genome shotgun (WGS) entry which is preliminary data.</text>
</comment>
<dbReference type="Proteomes" id="UP000321393">
    <property type="component" value="Unassembled WGS sequence"/>
</dbReference>
<accession>A0A5A7TBK2</accession>
<reference evidence="2 3" key="1">
    <citation type="submission" date="2019-08" db="EMBL/GenBank/DDBJ databases">
        <title>Draft genome sequences of two oriental melons (Cucumis melo L. var makuwa).</title>
        <authorList>
            <person name="Kwon S.-Y."/>
        </authorList>
    </citation>
    <scope>NUCLEOTIDE SEQUENCE [LARGE SCALE GENOMIC DNA]</scope>
    <source>
        <strain evidence="3">cv. SW 3</strain>
        <tissue evidence="2">Leaf</tissue>
    </source>
</reference>
<name>A0A5A7TBK2_CUCMM</name>
<evidence type="ECO:0000313" key="2">
    <source>
        <dbReference type="EMBL" id="KAA0039001.1"/>
    </source>
</evidence>